<dbReference type="GO" id="GO:0009436">
    <property type="term" value="P:glyoxylate catabolic process"/>
    <property type="evidence" value="ECO:0007669"/>
    <property type="project" value="TreeGrafter"/>
</dbReference>
<evidence type="ECO:0000256" key="13">
    <source>
        <dbReference type="PIRSR" id="PIRSR001365-1"/>
    </source>
</evidence>
<evidence type="ECO:0000256" key="5">
    <source>
        <dbReference type="ARBA" id="ARBA00018425"/>
    </source>
</evidence>
<organism evidence="15 16">
    <name type="scientific">Scyliorhinus torazame</name>
    <name type="common">Cloudy catshark</name>
    <name type="synonym">Catulus torazame</name>
    <dbReference type="NCBI Taxonomy" id="75743"/>
    <lineage>
        <taxon>Eukaryota</taxon>
        <taxon>Metazoa</taxon>
        <taxon>Chordata</taxon>
        <taxon>Craniata</taxon>
        <taxon>Vertebrata</taxon>
        <taxon>Chondrichthyes</taxon>
        <taxon>Elasmobranchii</taxon>
        <taxon>Galeomorphii</taxon>
        <taxon>Galeoidea</taxon>
        <taxon>Carcharhiniformes</taxon>
        <taxon>Scyliorhinidae</taxon>
        <taxon>Scyliorhinus</taxon>
    </lineage>
</organism>
<proteinExistence type="inferred from homology"/>
<dbReference type="Proteomes" id="UP000288216">
    <property type="component" value="Unassembled WGS sequence"/>
</dbReference>
<keyword evidence="16" id="KW-1185">Reference proteome</keyword>
<dbReference type="EC" id="4.1.3.16" evidence="4"/>
<dbReference type="Pfam" id="PF00701">
    <property type="entry name" value="DHDPS"/>
    <property type="match status" value="1"/>
</dbReference>
<dbReference type="CDD" id="cd00408">
    <property type="entry name" value="DHDPS-like"/>
    <property type="match status" value="1"/>
</dbReference>
<evidence type="ECO:0000256" key="8">
    <source>
        <dbReference type="ARBA" id="ARBA00030874"/>
    </source>
</evidence>
<comment type="subunit">
    <text evidence="3">Homotetramer.</text>
</comment>
<dbReference type="PRINTS" id="PR00146">
    <property type="entry name" value="DHPICSNTHASE"/>
</dbReference>
<evidence type="ECO:0000256" key="2">
    <source>
        <dbReference type="ARBA" id="ARBA00007592"/>
    </source>
</evidence>
<keyword evidence="7" id="KW-0704">Schiff base</keyword>
<gene>
    <name evidence="15" type="ORF">scyTo_0017125</name>
</gene>
<dbReference type="InterPro" id="IPR002220">
    <property type="entry name" value="DapA-like"/>
</dbReference>
<evidence type="ECO:0000256" key="14">
    <source>
        <dbReference type="PIRSR" id="PIRSR001365-2"/>
    </source>
</evidence>
<evidence type="ECO:0000313" key="15">
    <source>
        <dbReference type="EMBL" id="GCB80274.1"/>
    </source>
</evidence>
<dbReference type="OrthoDB" id="191315at2759"/>
<comment type="function">
    <text evidence="1">Catalyzes the final step in the metabolic pathway of hydroxyproline.</text>
</comment>
<evidence type="ECO:0000256" key="9">
    <source>
        <dbReference type="ARBA" id="ARBA00032879"/>
    </source>
</evidence>
<dbReference type="GO" id="GO:0008840">
    <property type="term" value="F:4-hydroxy-tetrahydrodipicolinate synthase activity"/>
    <property type="evidence" value="ECO:0007669"/>
    <property type="project" value="TreeGrafter"/>
</dbReference>
<comment type="caution">
    <text evidence="15">The sequence shown here is derived from an EMBL/GenBank/DDBJ whole genome shotgun (WGS) entry which is preliminary data.</text>
</comment>
<feature type="active site" description="Proton donor/acceptor" evidence="13">
    <location>
        <position position="163"/>
    </location>
</feature>
<dbReference type="InterPro" id="IPR020625">
    <property type="entry name" value="Schiff_base-form_aldolases_AS"/>
</dbReference>
<evidence type="ECO:0000313" key="16">
    <source>
        <dbReference type="Proteomes" id="UP000288216"/>
    </source>
</evidence>
<evidence type="ECO:0000256" key="6">
    <source>
        <dbReference type="ARBA" id="ARBA00023239"/>
    </source>
</evidence>
<comment type="catalytic activity">
    <reaction evidence="10">
        <text>(4R)-4-hydroxy-2-oxoglutarate = glyoxylate + pyruvate</text>
        <dbReference type="Rhea" id="RHEA:30687"/>
        <dbReference type="ChEBI" id="CHEBI:15361"/>
        <dbReference type="ChEBI" id="CHEBI:36655"/>
        <dbReference type="ChEBI" id="CHEBI:62213"/>
        <dbReference type="EC" id="4.1.3.16"/>
    </reaction>
</comment>
<name>A0A401Q4H6_SCYTO</name>
<keyword evidence="6 12" id="KW-0456">Lyase</keyword>
<evidence type="ECO:0000256" key="12">
    <source>
        <dbReference type="PIRNR" id="PIRNR001365"/>
    </source>
</evidence>
<dbReference type="PIRSF" id="PIRSF001365">
    <property type="entry name" value="DHDPS"/>
    <property type="match status" value="1"/>
</dbReference>
<protein>
    <recommendedName>
        <fullName evidence="5">4-hydroxy-2-oxoglutarate aldolase, mitochondrial</fullName>
        <ecNumber evidence="4">4.1.3.16</ecNumber>
    </recommendedName>
    <alternativeName>
        <fullName evidence="9">Dihydrodipicolinate synthase-like</fullName>
    </alternativeName>
    <alternativeName>
        <fullName evidence="8">Probable 2-keto-4-hydroxyglutarate aldolase</fullName>
    </alternativeName>
</protein>
<dbReference type="Gene3D" id="3.20.20.70">
    <property type="entry name" value="Aldolase class I"/>
    <property type="match status" value="1"/>
</dbReference>
<dbReference type="PROSITE" id="PS00666">
    <property type="entry name" value="DHDPS_2"/>
    <property type="match status" value="1"/>
</dbReference>
<evidence type="ECO:0000256" key="4">
    <source>
        <dbReference type="ARBA" id="ARBA00012215"/>
    </source>
</evidence>
<sequence>MFLRRVLSWKCLGWRGFKQGRSISGRRLDLRGIYPPIVTPFNQKGQVDYQQLESNVQELSKIPFRGLVVQGSNGEFVFLTSEERVEVVRRVRQVLPEEKLLVAGSGCESTEATIVMTRNMAEAGAAAVMVITPCYYRGRMNSTAFIEHYTQVADASPVPVVLYSVPGNTALELPMDAILTLAQHPNIIGLKDSGNNITRIALIVHKTRNQDFQVLAGSAGYLLAAYSVGAVGGVCALANILGEPLCNLEKLCVGGQWEEARELQYRLIEPNTAVTQKFGIAALKEAMGWFGYYGGLCRAPLLPLTEAERKDLRNNFASNGWL</sequence>
<dbReference type="AlphaFoldDB" id="A0A401Q4H6"/>
<comment type="similarity">
    <text evidence="2 12">Belongs to the DapA family.</text>
</comment>
<dbReference type="SUPFAM" id="SSF51569">
    <property type="entry name" value="Aldolase"/>
    <property type="match status" value="1"/>
</dbReference>
<evidence type="ECO:0000256" key="11">
    <source>
        <dbReference type="ARBA" id="ARBA00033613"/>
    </source>
</evidence>
<feature type="binding site" evidence="14">
    <location>
        <position position="234"/>
    </location>
    <ligand>
        <name>pyruvate</name>
        <dbReference type="ChEBI" id="CHEBI:15361"/>
    </ligand>
</feature>
<dbReference type="OMA" id="QAIKLSM"/>
<evidence type="ECO:0000256" key="10">
    <source>
        <dbReference type="ARBA" id="ARBA00033610"/>
    </source>
</evidence>
<dbReference type="EMBL" id="BFAA01010868">
    <property type="protein sequence ID" value="GCB80274.1"/>
    <property type="molecule type" value="Genomic_DNA"/>
</dbReference>
<dbReference type="SMART" id="SM01130">
    <property type="entry name" value="DHDPS"/>
    <property type="match status" value="1"/>
</dbReference>
<accession>A0A401Q4H6</accession>
<evidence type="ECO:0000256" key="1">
    <source>
        <dbReference type="ARBA" id="ARBA00002577"/>
    </source>
</evidence>
<feature type="active site" description="Schiff-base intermediate with substrate" evidence="13">
    <location>
        <position position="191"/>
    </location>
</feature>
<dbReference type="GO" id="GO:0005739">
    <property type="term" value="C:mitochondrion"/>
    <property type="evidence" value="ECO:0007669"/>
    <property type="project" value="TreeGrafter"/>
</dbReference>
<dbReference type="PANTHER" id="PTHR12128:SF66">
    <property type="entry name" value="4-HYDROXY-2-OXOGLUTARATE ALDOLASE, MITOCHONDRIAL"/>
    <property type="match status" value="1"/>
</dbReference>
<dbReference type="InterPro" id="IPR013785">
    <property type="entry name" value="Aldolase_TIM"/>
</dbReference>
<dbReference type="PANTHER" id="PTHR12128">
    <property type="entry name" value="DIHYDRODIPICOLINATE SYNTHASE"/>
    <property type="match status" value="1"/>
</dbReference>
<comment type="catalytic activity">
    <reaction evidence="11">
        <text>(4S)-4-hydroxy-2-oxoglutarate = glyoxylate + pyruvate</text>
        <dbReference type="Rhea" id="RHEA:35639"/>
        <dbReference type="ChEBI" id="CHEBI:15361"/>
        <dbReference type="ChEBI" id="CHEBI:36655"/>
        <dbReference type="ChEBI" id="CHEBI:71685"/>
        <dbReference type="EC" id="4.1.3.16"/>
    </reaction>
</comment>
<dbReference type="STRING" id="75743.A0A401Q4H6"/>
<evidence type="ECO:0000256" key="3">
    <source>
        <dbReference type="ARBA" id="ARBA00011881"/>
    </source>
</evidence>
<evidence type="ECO:0000256" key="7">
    <source>
        <dbReference type="ARBA" id="ARBA00023270"/>
    </source>
</evidence>
<reference evidence="15 16" key="1">
    <citation type="journal article" date="2018" name="Nat. Ecol. Evol.">
        <title>Shark genomes provide insights into elasmobranch evolution and the origin of vertebrates.</title>
        <authorList>
            <person name="Hara Y"/>
            <person name="Yamaguchi K"/>
            <person name="Onimaru K"/>
            <person name="Kadota M"/>
            <person name="Koyanagi M"/>
            <person name="Keeley SD"/>
            <person name="Tatsumi K"/>
            <person name="Tanaka K"/>
            <person name="Motone F"/>
            <person name="Kageyama Y"/>
            <person name="Nozu R"/>
            <person name="Adachi N"/>
            <person name="Nishimura O"/>
            <person name="Nakagawa R"/>
            <person name="Tanegashima C"/>
            <person name="Kiyatake I"/>
            <person name="Matsumoto R"/>
            <person name="Murakumo K"/>
            <person name="Nishida K"/>
            <person name="Terakita A"/>
            <person name="Kuratani S"/>
            <person name="Sato K"/>
            <person name="Hyodo S Kuraku.S."/>
        </authorList>
    </citation>
    <scope>NUCLEOTIDE SEQUENCE [LARGE SCALE GENOMIC DNA]</scope>
</reference>
<dbReference type="GO" id="GO:0008700">
    <property type="term" value="F:(R,S)-4-hydroxy-2-oxoglutarate aldolase activity"/>
    <property type="evidence" value="ECO:0007669"/>
    <property type="project" value="UniProtKB-EC"/>
</dbReference>